<proteinExistence type="predicted"/>
<sequence length="85" mass="9518">MTRDCEVVNQHYVTYLKSINYPECRHSVDLRNVGYESSIILQVFSAGIRNSFPATATLKYTDGAEARSLLCEHKSAAAELESCFP</sequence>
<dbReference type="EMBL" id="CM042885">
    <property type="protein sequence ID" value="KAI4365781.1"/>
    <property type="molecule type" value="Genomic_DNA"/>
</dbReference>
<organism evidence="1 2">
    <name type="scientific">Melastoma candidum</name>
    <dbReference type="NCBI Taxonomy" id="119954"/>
    <lineage>
        <taxon>Eukaryota</taxon>
        <taxon>Viridiplantae</taxon>
        <taxon>Streptophyta</taxon>
        <taxon>Embryophyta</taxon>
        <taxon>Tracheophyta</taxon>
        <taxon>Spermatophyta</taxon>
        <taxon>Magnoliopsida</taxon>
        <taxon>eudicotyledons</taxon>
        <taxon>Gunneridae</taxon>
        <taxon>Pentapetalae</taxon>
        <taxon>rosids</taxon>
        <taxon>malvids</taxon>
        <taxon>Myrtales</taxon>
        <taxon>Melastomataceae</taxon>
        <taxon>Melastomatoideae</taxon>
        <taxon>Melastomateae</taxon>
        <taxon>Melastoma</taxon>
    </lineage>
</organism>
<reference evidence="2" key="1">
    <citation type="journal article" date="2023" name="Front. Plant Sci.">
        <title>Chromosomal-level genome assembly of Melastoma candidum provides insights into trichome evolution.</title>
        <authorList>
            <person name="Zhong Y."/>
            <person name="Wu W."/>
            <person name="Sun C."/>
            <person name="Zou P."/>
            <person name="Liu Y."/>
            <person name="Dai S."/>
            <person name="Zhou R."/>
        </authorList>
    </citation>
    <scope>NUCLEOTIDE SEQUENCE [LARGE SCALE GENOMIC DNA]</scope>
</reference>
<gene>
    <name evidence="1" type="ORF">MLD38_021739</name>
</gene>
<comment type="caution">
    <text evidence="1">The sequence shown here is derived from an EMBL/GenBank/DDBJ whole genome shotgun (WGS) entry which is preliminary data.</text>
</comment>
<accession>A0ACB9QHJ3</accession>
<evidence type="ECO:0000313" key="2">
    <source>
        <dbReference type="Proteomes" id="UP001057402"/>
    </source>
</evidence>
<protein>
    <submittedName>
        <fullName evidence="1">Uncharacterized protein</fullName>
    </submittedName>
</protein>
<keyword evidence="2" id="KW-1185">Reference proteome</keyword>
<evidence type="ECO:0000313" key="1">
    <source>
        <dbReference type="EMBL" id="KAI4365781.1"/>
    </source>
</evidence>
<dbReference type="Proteomes" id="UP001057402">
    <property type="component" value="Chromosome 6"/>
</dbReference>
<name>A0ACB9QHJ3_9MYRT</name>